<evidence type="ECO:0000313" key="2">
    <source>
        <dbReference type="Proteomes" id="UP001162992"/>
    </source>
</evidence>
<dbReference type="Proteomes" id="UP001162992">
    <property type="component" value="Chromosome 12"/>
</dbReference>
<comment type="caution">
    <text evidence="1">The sequence shown here is derived from an EMBL/GenBank/DDBJ whole genome shotgun (WGS) entry which is preliminary data.</text>
</comment>
<keyword evidence="2" id="KW-1185">Reference proteome</keyword>
<evidence type="ECO:0000313" key="1">
    <source>
        <dbReference type="EMBL" id="KAJ7535164.1"/>
    </source>
</evidence>
<proteinExistence type="predicted"/>
<name>A0ACC2C039_DIPCM</name>
<reference evidence="2" key="1">
    <citation type="journal article" date="2024" name="Proc. Natl. Acad. Sci. U.S.A.">
        <title>Extraordinary preservation of gene collinearity over three hundred million years revealed in homosporous lycophytes.</title>
        <authorList>
            <person name="Li C."/>
            <person name="Wickell D."/>
            <person name="Kuo L.Y."/>
            <person name="Chen X."/>
            <person name="Nie B."/>
            <person name="Liao X."/>
            <person name="Peng D."/>
            <person name="Ji J."/>
            <person name="Jenkins J."/>
            <person name="Williams M."/>
            <person name="Shu S."/>
            <person name="Plott C."/>
            <person name="Barry K."/>
            <person name="Rajasekar S."/>
            <person name="Grimwood J."/>
            <person name="Han X."/>
            <person name="Sun S."/>
            <person name="Hou Z."/>
            <person name="He W."/>
            <person name="Dai G."/>
            <person name="Sun C."/>
            <person name="Schmutz J."/>
            <person name="Leebens-Mack J.H."/>
            <person name="Li F.W."/>
            <person name="Wang L."/>
        </authorList>
    </citation>
    <scope>NUCLEOTIDE SEQUENCE [LARGE SCALE GENOMIC DNA]</scope>
    <source>
        <strain evidence="2">cv. PW_Plant_1</strain>
    </source>
</reference>
<accession>A0ACC2C039</accession>
<dbReference type="EMBL" id="CM055103">
    <property type="protein sequence ID" value="KAJ7535164.1"/>
    <property type="molecule type" value="Genomic_DNA"/>
</dbReference>
<organism evidence="1 2">
    <name type="scientific">Diphasiastrum complanatum</name>
    <name type="common">Issler's clubmoss</name>
    <name type="synonym">Lycopodium complanatum</name>
    <dbReference type="NCBI Taxonomy" id="34168"/>
    <lineage>
        <taxon>Eukaryota</taxon>
        <taxon>Viridiplantae</taxon>
        <taxon>Streptophyta</taxon>
        <taxon>Embryophyta</taxon>
        <taxon>Tracheophyta</taxon>
        <taxon>Lycopodiopsida</taxon>
        <taxon>Lycopodiales</taxon>
        <taxon>Lycopodiaceae</taxon>
        <taxon>Lycopodioideae</taxon>
        <taxon>Diphasiastrum</taxon>
    </lineage>
</organism>
<protein>
    <submittedName>
        <fullName evidence="1">Uncharacterized protein</fullName>
    </submittedName>
</protein>
<sequence>MEVNKGADQIAACQVMNNVTVESSCEWAGHEYQEPVIAKKCIDSHHQSHAEQGDGDLNNLSREDVPGTEGHGSVRRIRSCPQEMELEAKHSEHKVISPAGLTSEASGSSNCEPTNAVALQDQAQIRTSKIELLIGDGKSMHSSLSEHCVGQSSKSVTKNAVLHGSRSFTADEKIQVESSCHGLVGEEKKTVRIFGVDMLIRKPSSKRPLDTIVESKSSRKDVNKRLMDPAIVDNHTSYTQKLKHGPSVAGQQIKQGFAGKAEAMAIPSSGMDEDSLLTESTSACSDWESRDDRRYECLFCCREFASSQSLGGHQNAHKRERQQAKLAQLHRRRAEYARSCAAGFKNATASFLV</sequence>
<gene>
    <name evidence="1" type="ORF">O6H91_12G021500</name>
</gene>